<dbReference type="WBParaSite" id="ALUE_0000041801-mRNA-1">
    <property type="protein sequence ID" value="ALUE_0000041801-mRNA-1"/>
    <property type="gene ID" value="ALUE_0000041801"/>
</dbReference>
<dbReference type="AlphaFoldDB" id="A0A0M3HFX3"/>
<evidence type="ECO:0000313" key="1">
    <source>
        <dbReference type="Proteomes" id="UP000036681"/>
    </source>
</evidence>
<accession>A0A0M3HFX3</accession>
<evidence type="ECO:0000313" key="2">
    <source>
        <dbReference type="WBParaSite" id="ALUE_0000041801-mRNA-1"/>
    </source>
</evidence>
<organism evidence="1 2">
    <name type="scientific">Ascaris lumbricoides</name>
    <name type="common">Giant roundworm</name>
    <dbReference type="NCBI Taxonomy" id="6252"/>
    <lineage>
        <taxon>Eukaryota</taxon>
        <taxon>Metazoa</taxon>
        <taxon>Ecdysozoa</taxon>
        <taxon>Nematoda</taxon>
        <taxon>Chromadorea</taxon>
        <taxon>Rhabditida</taxon>
        <taxon>Spirurina</taxon>
        <taxon>Ascaridomorpha</taxon>
        <taxon>Ascaridoidea</taxon>
        <taxon>Ascarididae</taxon>
        <taxon>Ascaris</taxon>
    </lineage>
</organism>
<keyword evidence="1" id="KW-1185">Reference proteome</keyword>
<name>A0A0M3HFX3_ASCLU</name>
<reference evidence="2" key="1">
    <citation type="submission" date="2017-02" db="UniProtKB">
        <authorList>
            <consortium name="WormBaseParasite"/>
        </authorList>
    </citation>
    <scope>IDENTIFICATION</scope>
</reference>
<proteinExistence type="predicted"/>
<sequence>MEYSGGNCKLVAPKFRPASVSIHPGARDTTERADEAIASAVASNGAICRAK</sequence>
<dbReference type="Proteomes" id="UP000036681">
    <property type="component" value="Unplaced"/>
</dbReference>
<protein>
    <submittedName>
        <fullName evidence="2">Aldedh domain-containing protein</fullName>
    </submittedName>
</protein>